<accession>A0A9D4LP94</accession>
<sequence>NTSPPPGGHLHDDWASNVTSTHDPVLNSVEVSMGHVLTKFHEDQTINLASGVFTRQMLTTDDT</sequence>
<gene>
    <name evidence="1" type="ORF">DPMN_025412</name>
</gene>
<reference evidence="1" key="1">
    <citation type="journal article" date="2019" name="bioRxiv">
        <title>The Genome of the Zebra Mussel, Dreissena polymorpha: A Resource for Invasive Species Research.</title>
        <authorList>
            <person name="McCartney M.A."/>
            <person name="Auch B."/>
            <person name="Kono T."/>
            <person name="Mallez S."/>
            <person name="Zhang Y."/>
            <person name="Obille A."/>
            <person name="Becker A."/>
            <person name="Abrahante J.E."/>
            <person name="Garbe J."/>
            <person name="Badalamenti J.P."/>
            <person name="Herman A."/>
            <person name="Mangelson H."/>
            <person name="Liachko I."/>
            <person name="Sullivan S."/>
            <person name="Sone E.D."/>
            <person name="Koren S."/>
            <person name="Silverstein K.A.T."/>
            <person name="Beckman K.B."/>
            <person name="Gohl D.M."/>
        </authorList>
    </citation>
    <scope>NUCLEOTIDE SEQUENCE</scope>
    <source>
        <strain evidence="1">Duluth1</strain>
        <tissue evidence="1">Whole animal</tissue>
    </source>
</reference>
<feature type="non-terminal residue" evidence="1">
    <location>
        <position position="63"/>
    </location>
</feature>
<dbReference type="AlphaFoldDB" id="A0A9D4LP94"/>
<reference evidence="1" key="2">
    <citation type="submission" date="2020-11" db="EMBL/GenBank/DDBJ databases">
        <authorList>
            <person name="McCartney M.A."/>
            <person name="Auch B."/>
            <person name="Kono T."/>
            <person name="Mallez S."/>
            <person name="Becker A."/>
            <person name="Gohl D.M."/>
            <person name="Silverstein K.A.T."/>
            <person name="Koren S."/>
            <person name="Bechman K.B."/>
            <person name="Herman A."/>
            <person name="Abrahante J.E."/>
            <person name="Garbe J."/>
        </authorList>
    </citation>
    <scope>NUCLEOTIDE SEQUENCE</scope>
    <source>
        <strain evidence="1">Duluth1</strain>
        <tissue evidence="1">Whole animal</tissue>
    </source>
</reference>
<comment type="caution">
    <text evidence="1">The sequence shown here is derived from an EMBL/GenBank/DDBJ whole genome shotgun (WGS) entry which is preliminary data.</text>
</comment>
<dbReference type="Proteomes" id="UP000828390">
    <property type="component" value="Unassembled WGS sequence"/>
</dbReference>
<dbReference type="EMBL" id="JAIWYP010000002">
    <property type="protein sequence ID" value="KAH3862445.1"/>
    <property type="molecule type" value="Genomic_DNA"/>
</dbReference>
<proteinExistence type="predicted"/>
<protein>
    <submittedName>
        <fullName evidence="1">Uncharacterized protein</fullName>
    </submittedName>
</protein>
<evidence type="ECO:0000313" key="1">
    <source>
        <dbReference type="EMBL" id="KAH3862445.1"/>
    </source>
</evidence>
<evidence type="ECO:0000313" key="2">
    <source>
        <dbReference type="Proteomes" id="UP000828390"/>
    </source>
</evidence>
<organism evidence="1 2">
    <name type="scientific">Dreissena polymorpha</name>
    <name type="common">Zebra mussel</name>
    <name type="synonym">Mytilus polymorpha</name>
    <dbReference type="NCBI Taxonomy" id="45954"/>
    <lineage>
        <taxon>Eukaryota</taxon>
        <taxon>Metazoa</taxon>
        <taxon>Spiralia</taxon>
        <taxon>Lophotrochozoa</taxon>
        <taxon>Mollusca</taxon>
        <taxon>Bivalvia</taxon>
        <taxon>Autobranchia</taxon>
        <taxon>Heteroconchia</taxon>
        <taxon>Euheterodonta</taxon>
        <taxon>Imparidentia</taxon>
        <taxon>Neoheterodontei</taxon>
        <taxon>Myida</taxon>
        <taxon>Dreissenoidea</taxon>
        <taxon>Dreissenidae</taxon>
        <taxon>Dreissena</taxon>
    </lineage>
</organism>
<name>A0A9D4LP94_DREPO</name>
<keyword evidence="2" id="KW-1185">Reference proteome</keyword>